<sequence>MGRRTRGSLWSRSFSRPSAIPHPSEEAAMRVRPRILPPGWYPASKDRCLSDIQEYVSGIKPLPAGTKVFGGMVPHAGWYFSGRLAAQVFCLAAQNAQPEVVALFGGHLGSGPPLLVEDEAWETPLGEVPLATEFYRPLSSRLTLTPEYPGDNTIEVNLPFVRHFFPRSRVLAIRSPQNQEAILLGEAVVEVALELGKSILLFGSADLTHYGPNYGWAPKGFGAAAVKWVKEVNDKRFLEAVLHLDAPGALRAANQDQSSCSAGAPAAAIAGAKKLGAAKAVLVDYYTSYDVMPGDSFVGYGGVLFTG</sequence>
<dbReference type="Gene3D" id="3.40.830.10">
    <property type="entry name" value="LigB-like"/>
    <property type="match status" value="1"/>
</dbReference>
<accession>A0A7C5EUS3</accession>
<dbReference type="CDD" id="cd07361">
    <property type="entry name" value="MEMO_like"/>
    <property type="match status" value="1"/>
</dbReference>
<name>A0A7C5EUS3_9BACT</name>
<dbReference type="PANTHER" id="PTHR11060">
    <property type="entry name" value="PROTEIN MEMO1"/>
    <property type="match status" value="1"/>
</dbReference>
<evidence type="ECO:0000256" key="1">
    <source>
        <dbReference type="ARBA" id="ARBA00006315"/>
    </source>
</evidence>
<organism evidence="2">
    <name type="scientific">Desulfobacca acetoxidans</name>
    <dbReference type="NCBI Taxonomy" id="60893"/>
    <lineage>
        <taxon>Bacteria</taxon>
        <taxon>Pseudomonadati</taxon>
        <taxon>Thermodesulfobacteriota</taxon>
        <taxon>Desulfobaccia</taxon>
        <taxon>Desulfobaccales</taxon>
        <taxon>Desulfobaccaceae</taxon>
        <taxon>Desulfobacca</taxon>
    </lineage>
</organism>
<dbReference type="AlphaFoldDB" id="A0A7C5EUS3"/>
<comment type="similarity">
    <text evidence="1">Belongs to the MEMO1 family.</text>
</comment>
<reference evidence="2" key="1">
    <citation type="journal article" date="2020" name="mSystems">
        <title>Genome- and Community-Level Interaction Insights into Carbon Utilization and Element Cycling Functions of Hydrothermarchaeota in Hydrothermal Sediment.</title>
        <authorList>
            <person name="Zhou Z."/>
            <person name="Liu Y."/>
            <person name="Xu W."/>
            <person name="Pan J."/>
            <person name="Luo Z.H."/>
            <person name="Li M."/>
        </authorList>
    </citation>
    <scope>NUCLEOTIDE SEQUENCE [LARGE SCALE GENOMIC DNA]</scope>
    <source>
        <strain evidence="2">SpSt-853</strain>
    </source>
</reference>
<dbReference type="InterPro" id="IPR002737">
    <property type="entry name" value="MEMO1_fam"/>
</dbReference>
<evidence type="ECO:0000313" key="2">
    <source>
        <dbReference type="EMBL" id="HGZ12744.1"/>
    </source>
</evidence>
<proteinExistence type="inferred from homology"/>
<dbReference type="Pfam" id="PF01875">
    <property type="entry name" value="Memo"/>
    <property type="match status" value="1"/>
</dbReference>
<dbReference type="NCBIfam" id="TIGR04336">
    <property type="entry name" value="AmmeMemoSam_B"/>
    <property type="match status" value="1"/>
</dbReference>
<protein>
    <submittedName>
        <fullName evidence="2">AmmeMemoRadiSam system protein B</fullName>
    </submittedName>
</protein>
<comment type="caution">
    <text evidence="2">The sequence shown here is derived from an EMBL/GenBank/DDBJ whole genome shotgun (WGS) entry which is preliminary data.</text>
</comment>
<dbReference type="EMBL" id="DTKJ01000075">
    <property type="protein sequence ID" value="HGZ12744.1"/>
    <property type="molecule type" value="Genomic_DNA"/>
</dbReference>
<dbReference type="PANTHER" id="PTHR11060:SF0">
    <property type="entry name" value="PROTEIN MEMO1"/>
    <property type="match status" value="1"/>
</dbReference>
<gene>
    <name evidence="2" type="primary">amrB</name>
    <name evidence="2" type="ORF">ENW48_11110</name>
</gene>